<gene>
    <name evidence="1" type="ORF">UO65_1615</name>
</gene>
<evidence type="ECO:0000313" key="1">
    <source>
        <dbReference type="EMBL" id="EWC63051.1"/>
    </source>
</evidence>
<sequence length="38" mass="3802">MTGLRFRGPVGACGKTGFSAAPGRFMCAVVPGEGTITT</sequence>
<dbReference type="EMBL" id="AYXG01000057">
    <property type="protein sequence ID" value="EWC63051.1"/>
    <property type="molecule type" value="Genomic_DNA"/>
</dbReference>
<dbReference type="Proteomes" id="UP000019277">
    <property type="component" value="Unassembled WGS sequence"/>
</dbReference>
<comment type="caution">
    <text evidence="1">The sequence shown here is derived from an EMBL/GenBank/DDBJ whole genome shotgun (WGS) entry which is preliminary data.</text>
</comment>
<name>W7J249_9PSEU</name>
<evidence type="ECO:0000313" key="2">
    <source>
        <dbReference type="Proteomes" id="UP000019277"/>
    </source>
</evidence>
<accession>W7J249</accession>
<reference evidence="1 2" key="1">
    <citation type="journal article" date="2014" name="Genome Announc.">
        <title>Draft Genome Sequence of the Antitrypanosomally Active Sponge-Associated Bacterium Actinokineospora sp. Strain EG49.</title>
        <authorList>
            <person name="Harjes J."/>
            <person name="Ryu T."/>
            <person name="Abdelmohsen U.R."/>
            <person name="Moitinho-Silva L."/>
            <person name="Horn H."/>
            <person name="Ravasi T."/>
            <person name="Hentschel U."/>
        </authorList>
    </citation>
    <scope>NUCLEOTIDE SEQUENCE [LARGE SCALE GENOMIC DNA]</scope>
    <source>
        <strain evidence="1 2">EG49</strain>
    </source>
</reference>
<proteinExistence type="predicted"/>
<dbReference type="AlphaFoldDB" id="W7J249"/>
<keyword evidence="2" id="KW-1185">Reference proteome</keyword>
<organism evidence="1 2">
    <name type="scientific">Actinokineospora spheciospongiae</name>
    <dbReference type="NCBI Taxonomy" id="909613"/>
    <lineage>
        <taxon>Bacteria</taxon>
        <taxon>Bacillati</taxon>
        <taxon>Actinomycetota</taxon>
        <taxon>Actinomycetes</taxon>
        <taxon>Pseudonocardiales</taxon>
        <taxon>Pseudonocardiaceae</taxon>
        <taxon>Actinokineospora</taxon>
    </lineage>
</organism>
<protein>
    <submittedName>
        <fullName evidence="1">Uncharacterized protein</fullName>
    </submittedName>
</protein>